<dbReference type="Gene3D" id="1.10.10.10">
    <property type="entry name" value="Winged helix-like DNA-binding domain superfamily/Winged helix DNA-binding domain"/>
    <property type="match status" value="1"/>
</dbReference>
<proteinExistence type="inferred from homology"/>
<reference evidence="6" key="1">
    <citation type="submission" date="2016-01" db="EMBL/GenBank/DDBJ databases">
        <authorList>
            <person name="Peeters C."/>
        </authorList>
    </citation>
    <scope>NUCLEOTIDE SEQUENCE</scope>
    <source>
        <strain evidence="6">LMG 29322</strain>
    </source>
</reference>
<dbReference type="SUPFAM" id="SSF46785">
    <property type="entry name" value="Winged helix' DNA-binding domain"/>
    <property type="match status" value="1"/>
</dbReference>
<dbReference type="InterPro" id="IPR050950">
    <property type="entry name" value="HTH-type_LysR_regulators"/>
</dbReference>
<keyword evidence="2" id="KW-0805">Transcription regulation</keyword>
<dbReference type="GO" id="GO:0003677">
    <property type="term" value="F:DNA binding"/>
    <property type="evidence" value="ECO:0007669"/>
    <property type="project" value="UniProtKB-KW"/>
</dbReference>
<dbReference type="STRING" id="1777140.AWB79_07402"/>
<dbReference type="Proteomes" id="UP000054851">
    <property type="component" value="Unassembled WGS sequence"/>
</dbReference>
<dbReference type="InterPro" id="IPR000847">
    <property type="entry name" value="LysR_HTH_N"/>
</dbReference>
<dbReference type="InterPro" id="IPR036388">
    <property type="entry name" value="WH-like_DNA-bd_sf"/>
</dbReference>
<keyword evidence="4" id="KW-0804">Transcription</keyword>
<dbReference type="InterPro" id="IPR036390">
    <property type="entry name" value="WH_DNA-bd_sf"/>
</dbReference>
<evidence type="ECO:0000256" key="1">
    <source>
        <dbReference type="ARBA" id="ARBA00009437"/>
    </source>
</evidence>
<gene>
    <name evidence="6" type="ORF">AWB79_07402</name>
</gene>
<dbReference type="Pfam" id="PF00126">
    <property type="entry name" value="HTH_1"/>
    <property type="match status" value="1"/>
</dbReference>
<organism evidence="6 7">
    <name type="scientific">Caballeronia hypogeia</name>
    <dbReference type="NCBI Taxonomy" id="1777140"/>
    <lineage>
        <taxon>Bacteria</taxon>
        <taxon>Pseudomonadati</taxon>
        <taxon>Pseudomonadota</taxon>
        <taxon>Betaproteobacteria</taxon>
        <taxon>Burkholderiales</taxon>
        <taxon>Burkholderiaceae</taxon>
        <taxon>Caballeronia</taxon>
    </lineage>
</organism>
<comment type="caution">
    <text evidence="6">The sequence shown here is derived from an EMBL/GenBank/DDBJ whole genome shotgun (WGS) entry which is preliminary data.</text>
</comment>
<dbReference type="EMBL" id="FCOA02000055">
    <property type="protein sequence ID" value="SAK96984.1"/>
    <property type="molecule type" value="Genomic_DNA"/>
</dbReference>
<dbReference type="GO" id="GO:0005829">
    <property type="term" value="C:cytosol"/>
    <property type="evidence" value="ECO:0007669"/>
    <property type="project" value="TreeGrafter"/>
</dbReference>
<dbReference type="Pfam" id="PF03466">
    <property type="entry name" value="LysR_substrate"/>
    <property type="match status" value="1"/>
</dbReference>
<evidence type="ECO:0000313" key="7">
    <source>
        <dbReference type="Proteomes" id="UP000054851"/>
    </source>
</evidence>
<evidence type="ECO:0000313" key="6">
    <source>
        <dbReference type="EMBL" id="SAK96984.1"/>
    </source>
</evidence>
<sequence>MPQQFSPSLIEALDQRVLRYFLAVVRAGSVRGGAEALHVTPSAVSRQISILESTCGHVLLERLTRGVAPTEAGRVVAEFAQRQVQHAELLLDRLRTIDGVRQATIRLWCGDGLIGDLLLNGLPPVLKENPHIAIRLVSATTDGILEAVSEGVADIGLAYHTPEHPDVEAYRESQQPVVAIVSSCHRFVGEQSMRLKQFELEPAALHPRGHAVRELLGRVEAQQDFRLSTSFETVSHEAMRLFVRAGLGVTFAPAYVCENEYAQNSLAIVPLAEPVLNAANVQLLVKAGRKLPETVEALALSLARRMKAFAPTS</sequence>
<feature type="domain" description="HTH lysR-type" evidence="5">
    <location>
        <begin position="13"/>
        <end position="70"/>
    </location>
</feature>
<evidence type="ECO:0000256" key="3">
    <source>
        <dbReference type="ARBA" id="ARBA00023125"/>
    </source>
</evidence>
<dbReference type="InterPro" id="IPR005119">
    <property type="entry name" value="LysR_subst-bd"/>
</dbReference>
<protein>
    <submittedName>
        <fullName evidence="6">LysR family transcriptional regulator</fullName>
    </submittedName>
</protein>
<dbReference type="PROSITE" id="PS50931">
    <property type="entry name" value="HTH_LYSR"/>
    <property type="match status" value="1"/>
</dbReference>
<evidence type="ECO:0000256" key="2">
    <source>
        <dbReference type="ARBA" id="ARBA00023015"/>
    </source>
</evidence>
<comment type="similarity">
    <text evidence="1">Belongs to the LysR transcriptional regulatory family.</text>
</comment>
<dbReference type="OrthoDB" id="8594260at2"/>
<dbReference type="PANTHER" id="PTHR30419">
    <property type="entry name" value="HTH-TYPE TRANSCRIPTIONAL REGULATOR YBHD"/>
    <property type="match status" value="1"/>
</dbReference>
<dbReference type="RefSeq" id="WP_061172399.1">
    <property type="nucleotide sequence ID" value="NZ_FCOA02000055.1"/>
</dbReference>
<evidence type="ECO:0000259" key="5">
    <source>
        <dbReference type="PROSITE" id="PS50931"/>
    </source>
</evidence>
<evidence type="ECO:0000256" key="4">
    <source>
        <dbReference type="ARBA" id="ARBA00023163"/>
    </source>
</evidence>
<dbReference type="PANTHER" id="PTHR30419:SF8">
    <property type="entry name" value="NITROGEN ASSIMILATION TRANSCRIPTIONAL ACTIVATOR-RELATED"/>
    <property type="match status" value="1"/>
</dbReference>
<dbReference type="SUPFAM" id="SSF53850">
    <property type="entry name" value="Periplasmic binding protein-like II"/>
    <property type="match status" value="1"/>
</dbReference>
<dbReference type="GO" id="GO:0003700">
    <property type="term" value="F:DNA-binding transcription factor activity"/>
    <property type="evidence" value="ECO:0007669"/>
    <property type="project" value="InterPro"/>
</dbReference>
<keyword evidence="7" id="KW-1185">Reference proteome</keyword>
<keyword evidence="3" id="KW-0238">DNA-binding</keyword>
<dbReference type="Gene3D" id="3.40.190.290">
    <property type="match status" value="1"/>
</dbReference>
<dbReference type="AlphaFoldDB" id="A0A158DQV3"/>
<accession>A0A158DQV3</accession>
<name>A0A158DQV3_9BURK</name>